<feature type="region of interest" description="Disordered" evidence="1">
    <location>
        <begin position="28"/>
        <end position="72"/>
    </location>
</feature>
<feature type="region of interest" description="Disordered" evidence="1">
    <location>
        <begin position="94"/>
        <end position="113"/>
    </location>
</feature>
<gene>
    <name evidence="2" type="ORF">XAT740_LOCUS61825</name>
</gene>
<evidence type="ECO:0000313" key="3">
    <source>
        <dbReference type="Proteomes" id="UP000663828"/>
    </source>
</evidence>
<sequence length="113" mass="12884">MASRSTKWRNRKLVQDLFNRTPFLIDAPAFSNDHESSHSFDQGNNLSSRMQLNTNDNSRNTTDEKSSSSPSINLQDFLYSLGVNTDTDKLHDIQADPNAEEETNTEEEDFLDL</sequence>
<dbReference type="EMBL" id="CAJNOR010016651">
    <property type="protein sequence ID" value="CAF1685601.1"/>
    <property type="molecule type" value="Genomic_DNA"/>
</dbReference>
<evidence type="ECO:0000313" key="2">
    <source>
        <dbReference type="EMBL" id="CAF1685601.1"/>
    </source>
</evidence>
<feature type="compositionally biased region" description="Polar residues" evidence="1">
    <location>
        <begin position="39"/>
        <end position="60"/>
    </location>
</feature>
<evidence type="ECO:0000256" key="1">
    <source>
        <dbReference type="SAM" id="MobiDB-lite"/>
    </source>
</evidence>
<dbReference type="Proteomes" id="UP000663828">
    <property type="component" value="Unassembled WGS sequence"/>
</dbReference>
<proteinExistence type="predicted"/>
<feature type="compositionally biased region" description="Acidic residues" evidence="1">
    <location>
        <begin position="98"/>
        <end position="113"/>
    </location>
</feature>
<protein>
    <submittedName>
        <fullName evidence="2">Uncharacterized protein</fullName>
    </submittedName>
</protein>
<accession>A0A816HG27</accession>
<reference evidence="2" key="1">
    <citation type="submission" date="2021-02" db="EMBL/GenBank/DDBJ databases">
        <authorList>
            <person name="Nowell W R."/>
        </authorList>
    </citation>
    <scope>NUCLEOTIDE SEQUENCE</scope>
</reference>
<keyword evidence="3" id="KW-1185">Reference proteome</keyword>
<dbReference type="AlphaFoldDB" id="A0A816HG27"/>
<comment type="caution">
    <text evidence="2">The sequence shown here is derived from an EMBL/GenBank/DDBJ whole genome shotgun (WGS) entry which is preliminary data.</text>
</comment>
<organism evidence="2 3">
    <name type="scientific">Adineta ricciae</name>
    <name type="common">Rotifer</name>
    <dbReference type="NCBI Taxonomy" id="249248"/>
    <lineage>
        <taxon>Eukaryota</taxon>
        <taxon>Metazoa</taxon>
        <taxon>Spiralia</taxon>
        <taxon>Gnathifera</taxon>
        <taxon>Rotifera</taxon>
        <taxon>Eurotatoria</taxon>
        <taxon>Bdelloidea</taxon>
        <taxon>Adinetida</taxon>
        <taxon>Adinetidae</taxon>
        <taxon>Adineta</taxon>
    </lineage>
</organism>
<name>A0A816HG27_ADIRI</name>